<dbReference type="EMBL" id="CP001712">
    <property type="protein sequence ID" value="EAR15392.1"/>
    <property type="molecule type" value="Genomic_DNA"/>
</dbReference>
<organism evidence="2 3">
    <name type="scientific">Robiginitalea biformata (strain ATCC BAA-864 / DSM 15991 / KCTC 12146 / HTCC2501)</name>
    <dbReference type="NCBI Taxonomy" id="313596"/>
    <lineage>
        <taxon>Bacteria</taxon>
        <taxon>Pseudomonadati</taxon>
        <taxon>Bacteroidota</taxon>
        <taxon>Flavobacteriia</taxon>
        <taxon>Flavobacteriales</taxon>
        <taxon>Flavobacteriaceae</taxon>
        <taxon>Robiginitalea</taxon>
    </lineage>
</organism>
<keyword evidence="3" id="KW-1185">Reference proteome</keyword>
<name>A4CKJ3_ROBBH</name>
<dbReference type="OrthoDB" id="187854at2"/>
<proteinExistence type="predicted"/>
<dbReference type="SUPFAM" id="SSF48452">
    <property type="entry name" value="TPR-like"/>
    <property type="match status" value="1"/>
</dbReference>
<evidence type="ECO:0000313" key="3">
    <source>
        <dbReference type="Proteomes" id="UP000009049"/>
    </source>
</evidence>
<dbReference type="RefSeq" id="WP_015754709.1">
    <property type="nucleotide sequence ID" value="NC_013222.1"/>
</dbReference>
<reference evidence="2 3" key="1">
    <citation type="journal article" date="2009" name="J. Bacteriol.">
        <title>Complete genome sequence of Robiginitalea biformata HTCC2501.</title>
        <authorList>
            <person name="Oh H.M."/>
            <person name="Giovannoni S.J."/>
            <person name="Lee K."/>
            <person name="Ferriera S."/>
            <person name="Johnson J."/>
            <person name="Cho J.C."/>
        </authorList>
    </citation>
    <scope>NUCLEOTIDE SEQUENCE [LARGE SCALE GENOMIC DNA]</scope>
    <source>
        <strain evidence="3">ATCC BAA-864 / HTCC2501 / KCTC 12146</strain>
    </source>
</reference>
<dbReference type="InterPro" id="IPR019734">
    <property type="entry name" value="TPR_rpt"/>
</dbReference>
<dbReference type="Gene3D" id="1.25.40.10">
    <property type="entry name" value="Tetratricopeptide repeat domain"/>
    <property type="match status" value="1"/>
</dbReference>
<feature type="chain" id="PRO_5002667480" evidence="1">
    <location>
        <begin position="22"/>
        <end position="280"/>
    </location>
</feature>
<dbReference type="STRING" id="313596.RB2501_13729"/>
<dbReference type="Proteomes" id="UP000009049">
    <property type="component" value="Chromosome"/>
</dbReference>
<protein>
    <submittedName>
        <fullName evidence="2">Uncharacterized protein</fullName>
    </submittedName>
</protein>
<dbReference type="Pfam" id="PF13181">
    <property type="entry name" value="TPR_8"/>
    <property type="match status" value="1"/>
</dbReference>
<accession>A4CKJ3</accession>
<keyword evidence="1" id="KW-0732">Signal</keyword>
<dbReference type="HOGENOM" id="CLU_062228_0_0_10"/>
<evidence type="ECO:0000313" key="2">
    <source>
        <dbReference type="EMBL" id="EAR15392.1"/>
    </source>
</evidence>
<evidence type="ECO:0000256" key="1">
    <source>
        <dbReference type="SAM" id="SignalP"/>
    </source>
</evidence>
<dbReference type="InterPro" id="IPR021314">
    <property type="entry name" value="DUF2911"/>
</dbReference>
<gene>
    <name evidence="2" type="ordered locus">RB2501_13729</name>
</gene>
<dbReference type="AlphaFoldDB" id="A4CKJ3"/>
<sequence>MKKSYLLFLALASSYCGLAQMQTPAPSPASELHQTVGLTDVVIKYSRPSMKGRTIFGGLVPYDAIWRTGANMNTTVSFSDPVKVGGKSLEAGTYALYTKPGEEQWEVYFYTDSNNGGLPAQWDDSKVAATVTAPVMEMPMPVETFTITVDDLTNNGASLGMLWENTYVGVPFEVPTTEKAMKSIQSVMSGPGPNQYFAAASYYFDEGQDLEQAKTWIDKATEMSPNAYWMWRVKSLIYAKMGDKKGAIAAAKKSLEVAKEAGNQDYVRMNQDSLKEWGAM</sequence>
<dbReference type="eggNOG" id="COG0790">
    <property type="taxonomic scope" value="Bacteria"/>
</dbReference>
<feature type="signal peptide" evidence="1">
    <location>
        <begin position="1"/>
        <end position="21"/>
    </location>
</feature>
<dbReference type="InterPro" id="IPR011990">
    <property type="entry name" value="TPR-like_helical_dom_sf"/>
</dbReference>
<dbReference type="Pfam" id="PF11138">
    <property type="entry name" value="DUF2911"/>
    <property type="match status" value="1"/>
</dbReference>
<dbReference type="KEGG" id="rbi:RB2501_13729"/>